<comment type="caution">
    <text evidence="1">The sequence shown here is derived from an EMBL/GenBank/DDBJ whole genome shotgun (WGS) entry which is preliminary data.</text>
</comment>
<protein>
    <submittedName>
        <fullName evidence="1">RimJ/RimL family protein N-acetyltransferase</fullName>
    </submittedName>
</protein>
<accession>A0ABU1IQT8</accession>
<dbReference type="RefSeq" id="WP_309868048.1">
    <property type="nucleotide sequence ID" value="NZ_JAVDQG010000008.1"/>
</dbReference>
<organism evidence="1 2">
    <name type="scientific">Desmospora profundinema</name>
    <dbReference type="NCBI Taxonomy" id="1571184"/>
    <lineage>
        <taxon>Bacteria</taxon>
        <taxon>Bacillati</taxon>
        <taxon>Bacillota</taxon>
        <taxon>Bacilli</taxon>
        <taxon>Bacillales</taxon>
        <taxon>Thermoactinomycetaceae</taxon>
        <taxon>Desmospora</taxon>
    </lineage>
</organism>
<name>A0ABU1IQT8_9BACL</name>
<sequence>MFEEQKAHRLWLDVKEHNQRTRHVYQSLDFVEEGVLRECWKNGNQRESLVLMSQLRPEYLANKAEEIPAPLKPKR</sequence>
<dbReference type="Gene3D" id="3.40.630.30">
    <property type="match status" value="1"/>
</dbReference>
<evidence type="ECO:0000313" key="1">
    <source>
        <dbReference type="EMBL" id="MDR6227149.1"/>
    </source>
</evidence>
<dbReference type="InterPro" id="IPR016181">
    <property type="entry name" value="Acyl_CoA_acyltransferase"/>
</dbReference>
<dbReference type="Proteomes" id="UP001185012">
    <property type="component" value="Unassembled WGS sequence"/>
</dbReference>
<dbReference type="EMBL" id="JAVDQG010000008">
    <property type="protein sequence ID" value="MDR6227149.1"/>
    <property type="molecule type" value="Genomic_DNA"/>
</dbReference>
<reference evidence="1 2" key="1">
    <citation type="submission" date="2023-07" db="EMBL/GenBank/DDBJ databases">
        <title>Genomic Encyclopedia of Type Strains, Phase IV (KMG-IV): sequencing the most valuable type-strain genomes for metagenomic binning, comparative biology and taxonomic classification.</title>
        <authorList>
            <person name="Goeker M."/>
        </authorList>
    </citation>
    <scope>NUCLEOTIDE SEQUENCE [LARGE SCALE GENOMIC DNA]</scope>
    <source>
        <strain evidence="1 2">DSM 45903</strain>
    </source>
</reference>
<keyword evidence="2" id="KW-1185">Reference proteome</keyword>
<proteinExistence type="predicted"/>
<dbReference type="SUPFAM" id="SSF55729">
    <property type="entry name" value="Acyl-CoA N-acyltransferases (Nat)"/>
    <property type="match status" value="1"/>
</dbReference>
<gene>
    <name evidence="1" type="ORF">JOE21_003164</name>
</gene>
<evidence type="ECO:0000313" key="2">
    <source>
        <dbReference type="Proteomes" id="UP001185012"/>
    </source>
</evidence>